<accession>A0A520KVW0</accession>
<dbReference type="HAMAP" id="MF_01089">
    <property type="entry name" value="UPF0288"/>
    <property type="match status" value="1"/>
</dbReference>
<feature type="domain" description="Putative peptidyl-prolyl cis-trans isomerase" evidence="2">
    <location>
        <begin position="376"/>
        <end position="499"/>
    </location>
</feature>
<evidence type="ECO:0000313" key="4">
    <source>
        <dbReference type="Proteomes" id="UP000320766"/>
    </source>
</evidence>
<dbReference type="InterPro" id="IPR058492">
    <property type="entry name" value="DUF8179"/>
</dbReference>
<proteinExistence type="inferred from homology"/>
<dbReference type="AlphaFoldDB" id="A0A520KVW0"/>
<dbReference type="Pfam" id="PF26548">
    <property type="entry name" value="DUF8179"/>
    <property type="match status" value="1"/>
</dbReference>
<dbReference type="NCBIfam" id="TIGR03268">
    <property type="entry name" value="methan_mark_3"/>
    <property type="match status" value="1"/>
</dbReference>
<organism evidence="3 4">
    <name type="scientific">Candidatus Methanolliviera hydrocarbonicum</name>
    <dbReference type="NCBI Taxonomy" id="2491085"/>
    <lineage>
        <taxon>Archaea</taxon>
        <taxon>Methanobacteriati</taxon>
        <taxon>Methanobacteriota</taxon>
        <taxon>Candidatus Methanoliparia</taxon>
        <taxon>Candidatus Methanoliparales</taxon>
        <taxon>Candidatus Methanollivieraceae</taxon>
        <taxon>Candidatus Methanolliviera</taxon>
    </lineage>
</organism>
<evidence type="ECO:0000313" key="3">
    <source>
        <dbReference type="EMBL" id="RZN68390.1"/>
    </source>
</evidence>
<sequence>MRVKIDGREIELKDGSAVNDLFHTAAYKYNGDHVFAVIKGVKREEIETREYAIKTSRGEIRIELIPDAGAVWSDYYSSFGGSKVHWSDKDVVAFGPVPLKILPERKETEFDRYDVLFGSAGYSAKNSYLIFSKERHRASHGSPKEPVFAKVIAGKGILNALGVGDRIDEIKPSLEVEELSNSLVSEDIYLKLDDGDEVLTHLNIRLREDSPKGSEHFFLATEDDRIEIKDAGDTYVANDDFAGEETPFEVFGPRKRGTITVRTTGKGEGKIFIYKRDRGSSKMHSLVGNVKEGMKLLEAVRKGDVVRIDTGVKRLSMIGKSVEDARGFCADKNIKLVPISGQDEDIIVEQNPEETFEILKRGSVDVKTIPKDRLAKVLLYDAKAPKTLNLFRKEIGMRYRPIGKLEVYFQYKNMWLFKPYLEGSILPENKPSKVVRGGEIGITNQAAKSTGLIGIKLEEDERYGPSGESFKATNIIGRLIDLEKLGALKEGDYLYIREVRSDE</sequence>
<dbReference type="Proteomes" id="UP000320766">
    <property type="component" value="Unassembled WGS sequence"/>
</dbReference>
<gene>
    <name evidence="3" type="ORF">EF807_05950</name>
</gene>
<evidence type="ECO:0000259" key="2">
    <source>
        <dbReference type="Pfam" id="PF26548"/>
    </source>
</evidence>
<comment type="caution">
    <text evidence="3">The sequence shown here is derived from an EMBL/GenBank/DDBJ whole genome shotgun (WGS) entry which is preliminary data.</text>
</comment>
<evidence type="ECO:0000256" key="1">
    <source>
        <dbReference type="HAMAP-Rule" id="MF_01089"/>
    </source>
</evidence>
<dbReference type="PIRSF" id="PIRSF005852">
    <property type="entry name" value="UCP005852"/>
    <property type="match status" value="1"/>
</dbReference>
<name>A0A520KVW0_9EURY</name>
<protein>
    <recommendedName>
        <fullName evidence="1">UPF0288 protein EF807_05950</fullName>
    </recommendedName>
</protein>
<comment type="similarity">
    <text evidence="1">Belongs to the UPF0288 family.</text>
</comment>
<dbReference type="InterPro" id="IPR016466">
    <property type="entry name" value="Methan_mark_3"/>
</dbReference>
<reference evidence="3 4" key="1">
    <citation type="journal article" date="2019" name="Nat. Microbiol.">
        <title>Wide diversity of methane and short-chain alkane metabolisms in uncultured archaea.</title>
        <authorList>
            <person name="Borrel G."/>
            <person name="Adam P.S."/>
            <person name="McKay L.J."/>
            <person name="Chen L.X."/>
            <person name="Sierra-Garcia I.N."/>
            <person name="Sieber C.M."/>
            <person name="Letourneur Q."/>
            <person name="Ghozlane A."/>
            <person name="Andersen G.L."/>
            <person name="Li W.J."/>
            <person name="Hallam S.J."/>
            <person name="Muyzer G."/>
            <person name="de Oliveira V.M."/>
            <person name="Inskeep W.P."/>
            <person name="Banfield J.F."/>
            <person name="Gribaldo S."/>
        </authorList>
    </citation>
    <scope>NUCLEOTIDE SEQUENCE [LARGE SCALE GENOMIC DNA]</scope>
    <source>
        <strain evidence="3">NM1b</strain>
    </source>
</reference>
<dbReference type="EMBL" id="RXIL01000108">
    <property type="protein sequence ID" value="RZN68390.1"/>
    <property type="molecule type" value="Genomic_DNA"/>
</dbReference>